<dbReference type="OrthoDB" id="5363195at2"/>
<organism evidence="2 3">
    <name type="scientific">Campylobacter aviculae</name>
    <dbReference type="NCBI Taxonomy" id="2510190"/>
    <lineage>
        <taxon>Bacteria</taxon>
        <taxon>Pseudomonadati</taxon>
        <taxon>Campylobacterota</taxon>
        <taxon>Epsilonproteobacteria</taxon>
        <taxon>Campylobacterales</taxon>
        <taxon>Campylobacteraceae</taxon>
        <taxon>Campylobacter</taxon>
    </lineage>
</organism>
<sequence length="255" mass="29199">MKKYIKLRAINRAFTLLELVLVIFILGIIISIAKVNIKKDRLMLGAKQILNDIYYVRNLAMVQESFRSSALAVAKKEWYKSRWQLYFIKSAATDYEQTYTIFLDKNGDGNANLGKTDINIDREIAIDILNPKKLMNSGQSGVINKDDEKTTKRFNIFKTFDIEKVEFKGSCSGSTKIVFDEIGRLYSPLKNSKSVYDKNLAKSGKNCIIRLTSKYKRQICIVIDPLSGYAYIPKFSDFNQQVVIHNGKMIECSKI</sequence>
<reference evidence="2 3" key="1">
    <citation type="submission" date="2018-05" db="EMBL/GenBank/DDBJ databases">
        <title>Novel Campyloabacter and Helicobacter Species and Strains.</title>
        <authorList>
            <person name="Mannion A.J."/>
            <person name="Shen Z."/>
            <person name="Fox J.G."/>
        </authorList>
    </citation>
    <scope>NUCLEOTIDE SEQUENCE [LARGE SCALE GENOMIC DNA]</scope>
    <source>
        <strain evidence="3">MIT17-670</strain>
    </source>
</reference>
<feature type="transmembrane region" description="Helical" evidence="1">
    <location>
        <begin position="12"/>
        <end position="33"/>
    </location>
</feature>
<proteinExistence type="predicted"/>
<name>A0A4U7BLW4_9BACT</name>
<comment type="caution">
    <text evidence="2">The sequence shown here is derived from an EMBL/GenBank/DDBJ whole genome shotgun (WGS) entry which is preliminary data.</text>
</comment>
<keyword evidence="1" id="KW-0472">Membrane</keyword>
<dbReference type="InterPro" id="IPR045584">
    <property type="entry name" value="Pilin-like"/>
</dbReference>
<protein>
    <submittedName>
        <fullName evidence="2">Prepilin-type cleavage/methylation domain-containing protein</fullName>
    </submittedName>
</protein>
<dbReference type="AlphaFoldDB" id="A0A4U7BLW4"/>
<evidence type="ECO:0000313" key="2">
    <source>
        <dbReference type="EMBL" id="TKX32679.1"/>
    </source>
</evidence>
<dbReference type="EMBL" id="NXMA01000004">
    <property type="protein sequence ID" value="TKX32679.1"/>
    <property type="molecule type" value="Genomic_DNA"/>
</dbReference>
<accession>A0A4U7BLW4</accession>
<dbReference type="NCBIfam" id="TIGR02532">
    <property type="entry name" value="IV_pilin_GFxxxE"/>
    <property type="match status" value="1"/>
</dbReference>
<evidence type="ECO:0000313" key="3">
    <source>
        <dbReference type="Proteomes" id="UP000310353"/>
    </source>
</evidence>
<keyword evidence="1" id="KW-1133">Transmembrane helix</keyword>
<dbReference type="RefSeq" id="WP_137622043.1">
    <property type="nucleotide sequence ID" value="NZ_NXMA01000004.1"/>
</dbReference>
<evidence type="ECO:0000256" key="1">
    <source>
        <dbReference type="SAM" id="Phobius"/>
    </source>
</evidence>
<gene>
    <name evidence="2" type="ORF">CQA76_03375</name>
</gene>
<keyword evidence="3" id="KW-1185">Reference proteome</keyword>
<dbReference type="Proteomes" id="UP000310353">
    <property type="component" value="Unassembled WGS sequence"/>
</dbReference>
<dbReference type="Pfam" id="PF07963">
    <property type="entry name" value="N_methyl"/>
    <property type="match status" value="1"/>
</dbReference>
<keyword evidence="1" id="KW-0812">Transmembrane</keyword>
<dbReference type="InterPro" id="IPR012902">
    <property type="entry name" value="N_methyl_site"/>
</dbReference>
<dbReference type="SUPFAM" id="SSF54523">
    <property type="entry name" value="Pili subunits"/>
    <property type="match status" value="1"/>
</dbReference>